<dbReference type="InterPro" id="IPR035906">
    <property type="entry name" value="MetI-like_sf"/>
</dbReference>
<keyword evidence="4" id="KW-0997">Cell inner membrane</keyword>
<evidence type="ECO:0000256" key="2">
    <source>
        <dbReference type="ARBA" id="ARBA00022448"/>
    </source>
</evidence>
<name>A0A9D1V6X1_9FIRM</name>
<evidence type="ECO:0000259" key="9">
    <source>
        <dbReference type="PROSITE" id="PS50928"/>
    </source>
</evidence>
<feature type="domain" description="ABC transmembrane type-1" evidence="9">
    <location>
        <begin position="402"/>
        <end position="590"/>
    </location>
</feature>
<feature type="transmembrane region" description="Helical" evidence="8">
    <location>
        <begin position="543"/>
        <end position="561"/>
    </location>
</feature>
<dbReference type="PROSITE" id="PS50928">
    <property type="entry name" value="ABC_TM1"/>
    <property type="match status" value="2"/>
</dbReference>
<dbReference type="CDD" id="cd06261">
    <property type="entry name" value="TM_PBP2"/>
    <property type="match status" value="2"/>
</dbReference>
<feature type="transmembrane region" description="Helical" evidence="8">
    <location>
        <begin position="439"/>
        <end position="459"/>
    </location>
</feature>
<keyword evidence="6 8" id="KW-1133">Transmembrane helix</keyword>
<dbReference type="SUPFAM" id="SSF161098">
    <property type="entry name" value="MetI-like"/>
    <property type="match status" value="2"/>
</dbReference>
<feature type="transmembrane region" description="Helical" evidence="8">
    <location>
        <begin position="28"/>
        <end position="53"/>
    </location>
</feature>
<evidence type="ECO:0000313" key="11">
    <source>
        <dbReference type="Proteomes" id="UP000824204"/>
    </source>
</evidence>
<gene>
    <name evidence="10" type="ORF">H9741_02180</name>
</gene>
<feature type="transmembrane region" description="Helical" evidence="8">
    <location>
        <begin position="284"/>
        <end position="305"/>
    </location>
</feature>
<evidence type="ECO:0000256" key="4">
    <source>
        <dbReference type="ARBA" id="ARBA00022519"/>
    </source>
</evidence>
<reference evidence="10" key="1">
    <citation type="journal article" date="2021" name="PeerJ">
        <title>Extensive microbial diversity within the chicken gut microbiome revealed by metagenomics and culture.</title>
        <authorList>
            <person name="Gilroy R."/>
            <person name="Ravi A."/>
            <person name="Getino M."/>
            <person name="Pursley I."/>
            <person name="Horton D.L."/>
            <person name="Alikhan N.F."/>
            <person name="Baker D."/>
            <person name="Gharbi K."/>
            <person name="Hall N."/>
            <person name="Watson M."/>
            <person name="Adriaenssens E.M."/>
            <person name="Foster-Nyarko E."/>
            <person name="Jarju S."/>
            <person name="Secka A."/>
            <person name="Antonio M."/>
            <person name="Oren A."/>
            <person name="Chaudhuri R.R."/>
            <person name="La Ragione R."/>
            <person name="Hildebrand F."/>
            <person name="Pallen M.J."/>
        </authorList>
    </citation>
    <scope>NUCLEOTIDE SEQUENCE</scope>
    <source>
        <strain evidence="10">811</strain>
    </source>
</reference>
<accession>A0A9D1V6X1</accession>
<keyword evidence="5 8" id="KW-0812">Transmembrane</keyword>
<dbReference type="InterPro" id="IPR000515">
    <property type="entry name" value="MetI-like"/>
</dbReference>
<comment type="caution">
    <text evidence="10">The sequence shown here is derived from an EMBL/GenBank/DDBJ whole genome shotgun (WGS) entry which is preliminary data.</text>
</comment>
<organism evidence="10 11">
    <name type="scientific">Candidatus Borkfalkia faecipullorum</name>
    <dbReference type="NCBI Taxonomy" id="2838510"/>
    <lineage>
        <taxon>Bacteria</taxon>
        <taxon>Bacillati</taxon>
        <taxon>Bacillota</taxon>
        <taxon>Clostridia</taxon>
        <taxon>Christensenellales</taxon>
        <taxon>Christensenellaceae</taxon>
        <taxon>Candidatus Borkfalkia</taxon>
    </lineage>
</organism>
<dbReference type="EMBL" id="DXFX01000029">
    <property type="protein sequence ID" value="HIX07260.1"/>
    <property type="molecule type" value="Genomic_DNA"/>
</dbReference>
<protein>
    <submittedName>
        <fullName evidence="10">Iron ABC transporter permease</fullName>
    </submittedName>
</protein>
<feature type="transmembrane region" description="Helical" evidence="8">
    <location>
        <begin position="134"/>
        <end position="154"/>
    </location>
</feature>
<comment type="similarity">
    <text evidence="8">Belongs to the binding-protein-dependent transport system permease family.</text>
</comment>
<feature type="transmembrane region" description="Helical" evidence="8">
    <location>
        <begin position="336"/>
        <end position="359"/>
    </location>
</feature>
<dbReference type="AlphaFoldDB" id="A0A9D1V6X1"/>
<feature type="transmembrane region" description="Helical" evidence="8">
    <location>
        <begin position="95"/>
        <end position="122"/>
    </location>
</feature>
<evidence type="ECO:0000256" key="5">
    <source>
        <dbReference type="ARBA" id="ARBA00022692"/>
    </source>
</evidence>
<feature type="transmembrane region" description="Helical" evidence="8">
    <location>
        <begin position="183"/>
        <end position="210"/>
    </location>
</feature>
<keyword evidence="2 8" id="KW-0813">Transport</keyword>
<dbReference type="GO" id="GO:0055085">
    <property type="term" value="P:transmembrane transport"/>
    <property type="evidence" value="ECO:0007669"/>
    <property type="project" value="InterPro"/>
</dbReference>
<dbReference type="GO" id="GO:0005886">
    <property type="term" value="C:plasma membrane"/>
    <property type="evidence" value="ECO:0007669"/>
    <property type="project" value="UniProtKB-SubCell"/>
</dbReference>
<feature type="transmembrane region" description="Helical" evidence="8">
    <location>
        <begin position="231"/>
        <end position="253"/>
    </location>
</feature>
<evidence type="ECO:0000256" key="3">
    <source>
        <dbReference type="ARBA" id="ARBA00022475"/>
    </source>
</evidence>
<feature type="transmembrane region" description="Helical" evidence="8">
    <location>
        <begin position="573"/>
        <end position="590"/>
    </location>
</feature>
<dbReference type="Pfam" id="PF00528">
    <property type="entry name" value="BPD_transp_1"/>
    <property type="match status" value="2"/>
</dbReference>
<comment type="subcellular location">
    <subcellularLocation>
        <location evidence="1">Cell inner membrane</location>
        <topology evidence="1">Multi-pass membrane protein</topology>
    </subcellularLocation>
    <subcellularLocation>
        <location evidence="8">Cell membrane</location>
        <topology evidence="8">Multi-pass membrane protein</topology>
    </subcellularLocation>
</comment>
<sequence length="604" mass="66462">MKKKIDNAAEENAPISKKRRFFNHVKRFLSNPANIILIVFLVILVFMIFYPLFTLILSTFQVSSITETLFGVKYGDLTGLWWYRMFASDMSSTYFWMPLLNSILMSLLASVIAILYGGVVAFFITRTNMKGKKFISAIFVFPYIMPSWTLATFWQNFWQNPSIGTGTGGMLYNITGLSVPASWVYGLVPCAIVLGLHYAPFAYILIGGILRNMDANLEEAATILKASRAKIIYRITLPIVLPALVSTFLLVFASSMSSYAVPKYIGGDMTVLTTYMKNFLNNGYYGQGYIMALVMIVLGVAILAANQYITGKRKSFTTVSGKSGQVSYINLHKANYVVATILTILSLFCAVLPLITFALESCCVIPGDYSTLTLEYWISREQVGTGNGLVGILFEKQVWQAFGNSILLAFLCAIIAGSSGVLIGYAVARKRATRMARSVDSLAFLPYLMPSMALGAAFLTMAFTFGLAKSFIVLVLVGSLKYLPFASRSGINAMLQLSGEIEEAAIIVGVPWWKRMVRVIFPIQKSTFISGYLLPFTSCMRELSLFVLLSAGSTTLLATLLDNWSQWWPQSANALNLLIIVTVLVINFAVNKLTGASIDKGVGG</sequence>
<keyword evidence="3" id="KW-1003">Cell membrane</keyword>
<reference evidence="10" key="2">
    <citation type="submission" date="2021-04" db="EMBL/GenBank/DDBJ databases">
        <authorList>
            <person name="Gilroy R."/>
        </authorList>
    </citation>
    <scope>NUCLEOTIDE SEQUENCE</scope>
    <source>
        <strain evidence="10">811</strain>
    </source>
</reference>
<dbReference type="Gene3D" id="1.10.3720.10">
    <property type="entry name" value="MetI-like"/>
    <property type="match status" value="2"/>
</dbReference>
<keyword evidence="7 8" id="KW-0472">Membrane</keyword>
<dbReference type="PANTHER" id="PTHR43357">
    <property type="entry name" value="INNER MEMBRANE ABC TRANSPORTER PERMEASE PROTEIN YDCV"/>
    <property type="match status" value="1"/>
</dbReference>
<dbReference type="PANTHER" id="PTHR43357:SF4">
    <property type="entry name" value="INNER MEMBRANE ABC TRANSPORTER PERMEASE PROTEIN YDCV"/>
    <property type="match status" value="1"/>
</dbReference>
<evidence type="ECO:0000313" key="10">
    <source>
        <dbReference type="EMBL" id="HIX07260.1"/>
    </source>
</evidence>
<evidence type="ECO:0000256" key="8">
    <source>
        <dbReference type="RuleBase" id="RU363032"/>
    </source>
</evidence>
<evidence type="ECO:0000256" key="6">
    <source>
        <dbReference type="ARBA" id="ARBA00022989"/>
    </source>
</evidence>
<feature type="transmembrane region" description="Helical" evidence="8">
    <location>
        <begin position="465"/>
        <end position="483"/>
    </location>
</feature>
<evidence type="ECO:0000256" key="7">
    <source>
        <dbReference type="ARBA" id="ARBA00023136"/>
    </source>
</evidence>
<evidence type="ECO:0000256" key="1">
    <source>
        <dbReference type="ARBA" id="ARBA00004429"/>
    </source>
</evidence>
<proteinExistence type="inferred from homology"/>
<feature type="transmembrane region" description="Helical" evidence="8">
    <location>
        <begin position="406"/>
        <end position="427"/>
    </location>
</feature>
<dbReference type="Proteomes" id="UP000824204">
    <property type="component" value="Unassembled WGS sequence"/>
</dbReference>
<feature type="domain" description="ABC transmembrane type-1" evidence="9">
    <location>
        <begin position="99"/>
        <end position="306"/>
    </location>
</feature>